<gene>
    <name evidence="17" type="ORF">MS5N3_03150</name>
</gene>
<dbReference type="Pfam" id="PF00072">
    <property type="entry name" value="Response_reg"/>
    <property type="match status" value="1"/>
</dbReference>
<dbReference type="PRINTS" id="PR00344">
    <property type="entry name" value="BCTRLSENSOR"/>
</dbReference>
<evidence type="ECO:0000256" key="11">
    <source>
        <dbReference type="ARBA" id="ARBA00023012"/>
    </source>
</evidence>
<accession>A0A5M3PIY7</accession>
<proteinExistence type="predicted"/>
<comment type="subcellular location">
    <subcellularLocation>
        <location evidence="2">Membrane</location>
    </subcellularLocation>
</comment>
<sequence length="782" mass="86452">MSKGFKQRLSYRLTRDTVLVAMALGLVLNVIQITLDYFSAKESMEKEIHALIDISNSPASQIAYNIDVRLAEELLDGLLRHPATIDARITDNDNETMAAASKSSPVSSYRWVSDLLFGPDRVFRQELQVPQLEDLPLGHLIVTIDTYHYGAQFLQRAGYTLISGLLKSLILSAALLAIFYFVLTRPMLNVISALSQVQASTPEKVRLPIPANHREDEIGTMVGIINQHLETIDSSLAQLRHAESAMKNYSTQLEQEVADRTREISEKNEALQRGNRALVKAKEDAVRRARARANFLASMSHEIRTPLNGVLGMLGLALEGELDPAQRNRMEIALNAGESLLGLLNDILDISKVEAGKLSLENIPFSVRHLIEECATLHAQQARRKQILLVTEVDPDLPENFLGDPTRVRQVLNNLLSNAIKFTDEGSVRIRAAYSGGSLRIDVVDTGIGMSKEGLHRIFSPFSQADVDTTRLYGGTGLGLTLCRQLVERMHGQILVDSREGSGTHFTVTLPLPIHETSGAQDLPRVDPRLKDIGIAMAIPADNPYRSAIEAQLRKWGIPIRGASRDPDGILLALASAEDKETLEFANDWQGPGVILADATGTLTPGKANHQLLSLPLRRDELLRCLGLAAGLVHSDDQHAHRAETIDQNAAEPSLSILLVEDNQVNQLVATSLLKKLGHRADPAENGLKALQALENNHYDLVLMDCQMPVMDGYEATQRIRQNPQWQQLPIIAVTANVMQGDREDCLASGMNDYITKPYKREELRAVIERWRPSDSAEVSDR</sequence>
<evidence type="ECO:0000256" key="8">
    <source>
        <dbReference type="ARBA" id="ARBA00022777"/>
    </source>
</evidence>
<dbReference type="PROSITE" id="PS50110">
    <property type="entry name" value="RESPONSE_REGULATORY"/>
    <property type="match status" value="1"/>
</dbReference>
<evidence type="ECO:0000256" key="12">
    <source>
        <dbReference type="ARBA" id="ARBA00023136"/>
    </source>
</evidence>
<keyword evidence="18" id="KW-1185">Reference proteome</keyword>
<evidence type="ECO:0000256" key="7">
    <source>
        <dbReference type="ARBA" id="ARBA00022741"/>
    </source>
</evidence>
<evidence type="ECO:0000259" key="15">
    <source>
        <dbReference type="PROSITE" id="PS50109"/>
    </source>
</evidence>
<evidence type="ECO:0000256" key="10">
    <source>
        <dbReference type="ARBA" id="ARBA00022989"/>
    </source>
</evidence>
<evidence type="ECO:0000256" key="3">
    <source>
        <dbReference type="ARBA" id="ARBA00012438"/>
    </source>
</evidence>
<keyword evidence="5" id="KW-0808">Transferase</keyword>
<dbReference type="FunFam" id="3.30.565.10:FF:000078">
    <property type="entry name" value="Two-component sensor histidine kinase"/>
    <property type="match status" value="1"/>
</dbReference>
<evidence type="ECO:0000256" key="2">
    <source>
        <dbReference type="ARBA" id="ARBA00004370"/>
    </source>
</evidence>
<dbReference type="CDD" id="cd17546">
    <property type="entry name" value="REC_hyHK_CKI1_RcsC-like"/>
    <property type="match status" value="1"/>
</dbReference>
<dbReference type="InterPro" id="IPR036890">
    <property type="entry name" value="HATPase_C_sf"/>
</dbReference>
<protein>
    <recommendedName>
        <fullName evidence="3">histidine kinase</fullName>
        <ecNumber evidence="3">2.7.13.3</ecNumber>
    </recommendedName>
</protein>
<keyword evidence="6 14" id="KW-0812">Transmembrane</keyword>
<evidence type="ECO:0000259" key="16">
    <source>
        <dbReference type="PROSITE" id="PS50110"/>
    </source>
</evidence>
<feature type="transmembrane region" description="Helical" evidence="14">
    <location>
        <begin position="18"/>
        <end position="38"/>
    </location>
</feature>
<keyword evidence="4 13" id="KW-0597">Phosphoprotein</keyword>
<dbReference type="FunFam" id="1.10.287.130:FF:000004">
    <property type="entry name" value="Ethylene receptor 1"/>
    <property type="match status" value="1"/>
</dbReference>
<dbReference type="SMART" id="SM00448">
    <property type="entry name" value="REC"/>
    <property type="match status" value="1"/>
</dbReference>
<name>A0A5M3PIY7_9GAMM</name>
<feature type="domain" description="Histidine kinase" evidence="15">
    <location>
        <begin position="298"/>
        <end position="514"/>
    </location>
</feature>
<dbReference type="Gene3D" id="3.40.50.2300">
    <property type="match status" value="1"/>
</dbReference>
<feature type="transmembrane region" description="Helical" evidence="14">
    <location>
        <begin position="164"/>
        <end position="183"/>
    </location>
</feature>
<keyword evidence="12 14" id="KW-0472">Membrane</keyword>
<feature type="domain" description="Response regulatory" evidence="16">
    <location>
        <begin position="656"/>
        <end position="772"/>
    </location>
</feature>
<dbReference type="InterPro" id="IPR005467">
    <property type="entry name" value="His_kinase_dom"/>
</dbReference>
<dbReference type="EMBL" id="BGZH01000001">
    <property type="protein sequence ID" value="GBO82864.1"/>
    <property type="molecule type" value="Genomic_DNA"/>
</dbReference>
<dbReference type="InterPro" id="IPR001789">
    <property type="entry name" value="Sig_transdc_resp-reg_receiver"/>
</dbReference>
<dbReference type="InterPro" id="IPR036097">
    <property type="entry name" value="HisK_dim/P_sf"/>
</dbReference>
<dbReference type="PROSITE" id="PS50109">
    <property type="entry name" value="HIS_KIN"/>
    <property type="match status" value="1"/>
</dbReference>
<dbReference type="InterPro" id="IPR003594">
    <property type="entry name" value="HATPase_dom"/>
</dbReference>
<dbReference type="GO" id="GO:0000155">
    <property type="term" value="F:phosphorelay sensor kinase activity"/>
    <property type="evidence" value="ECO:0007669"/>
    <property type="project" value="InterPro"/>
</dbReference>
<evidence type="ECO:0000256" key="1">
    <source>
        <dbReference type="ARBA" id="ARBA00000085"/>
    </source>
</evidence>
<keyword evidence="10 14" id="KW-1133">Transmembrane helix</keyword>
<reference evidence="17 18" key="1">
    <citation type="journal article" date="2019" name="J. Gen. Appl. Microbiol.">
        <title>Aerobic degradation of cis-dichloroethene by the marine bacterium Marinobacter salsuginis strain 5N-3.</title>
        <authorList>
            <person name="Inoue Y."/>
            <person name="Fukunaga Y."/>
            <person name="Katsumata H."/>
            <person name="Ohji S."/>
            <person name="Hosoyama A."/>
            <person name="Mori K."/>
            <person name="Ando K."/>
        </authorList>
    </citation>
    <scope>NUCLEOTIDE SEQUENCE [LARGE SCALE GENOMIC DNA]</scope>
    <source>
        <strain evidence="17 18">5N-3</strain>
    </source>
</reference>
<feature type="modified residue" description="4-aspartylphosphate" evidence="13">
    <location>
        <position position="705"/>
    </location>
</feature>
<evidence type="ECO:0000256" key="13">
    <source>
        <dbReference type="PROSITE-ProRule" id="PRU00169"/>
    </source>
</evidence>
<dbReference type="Gene3D" id="3.30.565.10">
    <property type="entry name" value="Histidine kinase-like ATPase, C-terminal domain"/>
    <property type="match status" value="1"/>
</dbReference>
<comment type="caution">
    <text evidence="17">The sequence shown here is derived from an EMBL/GenBank/DDBJ whole genome shotgun (WGS) entry which is preliminary data.</text>
</comment>
<dbReference type="PANTHER" id="PTHR45339:SF1">
    <property type="entry name" value="HYBRID SIGNAL TRANSDUCTION HISTIDINE KINASE J"/>
    <property type="match status" value="1"/>
</dbReference>
<dbReference type="EC" id="2.7.13.3" evidence="3"/>
<evidence type="ECO:0000256" key="5">
    <source>
        <dbReference type="ARBA" id="ARBA00022679"/>
    </source>
</evidence>
<dbReference type="Proteomes" id="UP000340077">
    <property type="component" value="Unassembled WGS sequence"/>
</dbReference>
<dbReference type="InterPro" id="IPR011006">
    <property type="entry name" value="CheY-like_superfamily"/>
</dbReference>
<evidence type="ECO:0000313" key="17">
    <source>
        <dbReference type="EMBL" id="GBO82864.1"/>
    </source>
</evidence>
<dbReference type="GO" id="GO:0016020">
    <property type="term" value="C:membrane"/>
    <property type="evidence" value="ECO:0007669"/>
    <property type="project" value="UniProtKB-SubCell"/>
</dbReference>
<dbReference type="SUPFAM" id="SSF55874">
    <property type="entry name" value="ATPase domain of HSP90 chaperone/DNA topoisomerase II/histidine kinase"/>
    <property type="match status" value="1"/>
</dbReference>
<evidence type="ECO:0000256" key="4">
    <source>
        <dbReference type="ARBA" id="ARBA00022553"/>
    </source>
</evidence>
<dbReference type="AlphaFoldDB" id="A0A5M3PIY7"/>
<dbReference type="RefSeq" id="WP_174804999.1">
    <property type="nucleotide sequence ID" value="NZ_BGZH01000001.1"/>
</dbReference>
<dbReference type="SMART" id="SM00387">
    <property type="entry name" value="HATPase_c"/>
    <property type="match status" value="1"/>
</dbReference>
<evidence type="ECO:0000313" key="18">
    <source>
        <dbReference type="Proteomes" id="UP000340077"/>
    </source>
</evidence>
<comment type="catalytic activity">
    <reaction evidence="1">
        <text>ATP + protein L-histidine = ADP + protein N-phospho-L-histidine.</text>
        <dbReference type="EC" id="2.7.13.3"/>
    </reaction>
</comment>
<dbReference type="CDD" id="cd00082">
    <property type="entry name" value="HisKA"/>
    <property type="match status" value="1"/>
</dbReference>
<keyword evidence="7" id="KW-0547">Nucleotide-binding</keyword>
<keyword evidence="8 17" id="KW-0418">Kinase</keyword>
<dbReference type="InterPro" id="IPR003661">
    <property type="entry name" value="HisK_dim/P_dom"/>
</dbReference>
<evidence type="ECO:0000256" key="6">
    <source>
        <dbReference type="ARBA" id="ARBA00022692"/>
    </source>
</evidence>
<keyword evidence="11" id="KW-0902">Two-component regulatory system</keyword>
<dbReference type="SUPFAM" id="SSF52172">
    <property type="entry name" value="CheY-like"/>
    <property type="match status" value="1"/>
</dbReference>
<dbReference type="SMART" id="SM00388">
    <property type="entry name" value="HisKA"/>
    <property type="match status" value="1"/>
</dbReference>
<evidence type="ECO:0000256" key="14">
    <source>
        <dbReference type="SAM" id="Phobius"/>
    </source>
</evidence>
<keyword evidence="9" id="KW-0067">ATP-binding</keyword>
<dbReference type="InterPro" id="IPR004358">
    <property type="entry name" value="Sig_transdc_His_kin-like_C"/>
</dbReference>
<dbReference type="PANTHER" id="PTHR45339">
    <property type="entry name" value="HYBRID SIGNAL TRANSDUCTION HISTIDINE KINASE J"/>
    <property type="match status" value="1"/>
</dbReference>
<dbReference type="Pfam" id="PF00512">
    <property type="entry name" value="HisKA"/>
    <property type="match status" value="1"/>
</dbReference>
<dbReference type="SUPFAM" id="SSF47384">
    <property type="entry name" value="Homodimeric domain of signal transducing histidine kinase"/>
    <property type="match status" value="1"/>
</dbReference>
<dbReference type="Pfam" id="PF02518">
    <property type="entry name" value="HATPase_c"/>
    <property type="match status" value="1"/>
</dbReference>
<dbReference type="CDD" id="cd16922">
    <property type="entry name" value="HATPase_EvgS-ArcB-TorS-like"/>
    <property type="match status" value="1"/>
</dbReference>
<dbReference type="GO" id="GO:0005524">
    <property type="term" value="F:ATP binding"/>
    <property type="evidence" value="ECO:0007669"/>
    <property type="project" value="UniProtKB-KW"/>
</dbReference>
<organism evidence="17 18">
    <name type="scientific">Marinobacter salsuginis</name>
    <dbReference type="NCBI Taxonomy" id="418719"/>
    <lineage>
        <taxon>Bacteria</taxon>
        <taxon>Pseudomonadati</taxon>
        <taxon>Pseudomonadota</taxon>
        <taxon>Gammaproteobacteria</taxon>
        <taxon>Pseudomonadales</taxon>
        <taxon>Marinobacteraceae</taxon>
        <taxon>Marinobacter</taxon>
    </lineage>
</organism>
<evidence type="ECO:0000256" key="9">
    <source>
        <dbReference type="ARBA" id="ARBA00022840"/>
    </source>
</evidence>
<dbReference type="Gene3D" id="1.10.287.130">
    <property type="match status" value="1"/>
</dbReference>